<accession>A0AAE0Z945</accession>
<gene>
    <name evidence="3" type="ORF">RRG08_028492</name>
</gene>
<keyword evidence="4" id="KW-1185">Reference proteome</keyword>
<feature type="region of interest" description="Disordered" evidence="1">
    <location>
        <begin position="186"/>
        <end position="205"/>
    </location>
</feature>
<dbReference type="InterPro" id="IPR031569">
    <property type="entry name" value="ApeC"/>
</dbReference>
<reference evidence="3" key="1">
    <citation type="journal article" date="2023" name="G3 (Bethesda)">
        <title>A reference genome for the long-term kleptoplast-retaining sea slug Elysia crispata morphotype clarki.</title>
        <authorList>
            <person name="Eastman K.E."/>
            <person name="Pendleton A.L."/>
            <person name="Shaikh M.A."/>
            <person name="Suttiyut T."/>
            <person name="Ogas R."/>
            <person name="Tomko P."/>
            <person name="Gavelis G."/>
            <person name="Widhalm J.R."/>
            <person name="Wisecaver J.H."/>
        </authorList>
    </citation>
    <scope>NUCLEOTIDE SEQUENCE</scope>
    <source>
        <strain evidence="3">ECLA1</strain>
    </source>
</reference>
<evidence type="ECO:0000313" key="4">
    <source>
        <dbReference type="Proteomes" id="UP001283361"/>
    </source>
</evidence>
<evidence type="ECO:0000256" key="1">
    <source>
        <dbReference type="SAM" id="MobiDB-lite"/>
    </source>
</evidence>
<evidence type="ECO:0000313" key="3">
    <source>
        <dbReference type="EMBL" id="KAK3765069.1"/>
    </source>
</evidence>
<protein>
    <recommendedName>
        <fullName evidence="2">Apextrin C-terminal domain-containing protein</fullName>
    </recommendedName>
</protein>
<organism evidence="3 4">
    <name type="scientific">Elysia crispata</name>
    <name type="common">lettuce slug</name>
    <dbReference type="NCBI Taxonomy" id="231223"/>
    <lineage>
        <taxon>Eukaryota</taxon>
        <taxon>Metazoa</taxon>
        <taxon>Spiralia</taxon>
        <taxon>Lophotrochozoa</taxon>
        <taxon>Mollusca</taxon>
        <taxon>Gastropoda</taxon>
        <taxon>Heterobranchia</taxon>
        <taxon>Euthyneura</taxon>
        <taxon>Panpulmonata</taxon>
        <taxon>Sacoglossa</taxon>
        <taxon>Placobranchoidea</taxon>
        <taxon>Plakobranchidae</taxon>
        <taxon>Elysia</taxon>
    </lineage>
</organism>
<dbReference type="Pfam" id="PF16977">
    <property type="entry name" value="ApeC"/>
    <property type="match status" value="1"/>
</dbReference>
<dbReference type="PANTHER" id="PTHR19324:SF33">
    <property type="entry name" value="MUCIN-5AC"/>
    <property type="match status" value="1"/>
</dbReference>
<dbReference type="PANTHER" id="PTHR19324">
    <property type="entry name" value="PERFORIN-LIKE PROTEIN 1"/>
    <property type="match status" value="1"/>
</dbReference>
<feature type="domain" description="Apextrin C-terminal" evidence="2">
    <location>
        <begin position="155"/>
        <end position="361"/>
    </location>
</feature>
<dbReference type="Proteomes" id="UP001283361">
    <property type="component" value="Unassembled WGS sequence"/>
</dbReference>
<name>A0AAE0Z945_9GAST</name>
<evidence type="ECO:0000259" key="2">
    <source>
        <dbReference type="Pfam" id="PF16977"/>
    </source>
</evidence>
<proteinExistence type="predicted"/>
<dbReference type="AlphaFoldDB" id="A0AAE0Z945"/>
<feature type="compositionally biased region" description="Low complexity" evidence="1">
    <location>
        <begin position="189"/>
        <end position="201"/>
    </location>
</feature>
<dbReference type="EMBL" id="JAWDGP010004352">
    <property type="protein sequence ID" value="KAK3765069.1"/>
    <property type="molecule type" value="Genomic_DNA"/>
</dbReference>
<comment type="caution">
    <text evidence="3">The sequence shown here is derived from an EMBL/GenBank/DDBJ whole genome shotgun (WGS) entry which is preliminary data.</text>
</comment>
<sequence>MTLRCDRNPDVQTEMAEISRIRILKQSTSGWDLVAEKRDNEDTTTVSGTASASASITSDISNVFLQVIWDKVDDDNFGVFKCYAMGFDAKANPVTESSTEVDIHEFHNVIGHVVDISNKAHRTMGDLKNSTVNEISKLKKTLKKVSTFLDSLILWPGGHYGLLKPKTGCPVDLAFYGGTHKFHKIHTESQSSSDPSNSHSSVFPDNTISSEGGNKFFTMEFCEVTRQFNPSSWPQGSFCIHKLLHQSCPTGFDEGYVNVDGEDTDNAGEARNNVALYASNPRLYFCCQNSGSASDPIQLPTGSAFLLYRFGGECQSVQGMSVSEEFIQINTEDSSNNDRVSGSHPDVDRPGSVIKFHLCYYK</sequence>